<gene>
    <name evidence="12" type="ORF">TrCOL_g13669</name>
</gene>
<keyword evidence="3" id="KW-0813">Transport</keyword>
<keyword evidence="13" id="KW-1185">Reference proteome</keyword>
<keyword evidence="7 11" id="KW-0472">Membrane</keyword>
<dbReference type="GO" id="GO:0007165">
    <property type="term" value="P:signal transduction"/>
    <property type="evidence" value="ECO:0007669"/>
    <property type="project" value="UniProtKB-ARBA"/>
</dbReference>
<comment type="subcellular location">
    <subcellularLocation>
        <location evidence="1">Endomembrane system</location>
    </subcellularLocation>
</comment>
<evidence type="ECO:0000256" key="8">
    <source>
        <dbReference type="ARBA" id="ARBA00023286"/>
    </source>
</evidence>
<organism evidence="12 13">
    <name type="scientific">Triparma columacea</name>
    <dbReference type="NCBI Taxonomy" id="722753"/>
    <lineage>
        <taxon>Eukaryota</taxon>
        <taxon>Sar</taxon>
        <taxon>Stramenopiles</taxon>
        <taxon>Ochrophyta</taxon>
        <taxon>Bolidophyceae</taxon>
        <taxon>Parmales</taxon>
        <taxon>Triparmaceae</taxon>
        <taxon>Triparma</taxon>
    </lineage>
</organism>
<evidence type="ECO:0000256" key="11">
    <source>
        <dbReference type="SAM" id="Phobius"/>
    </source>
</evidence>
<evidence type="ECO:0000256" key="3">
    <source>
        <dbReference type="ARBA" id="ARBA00022448"/>
    </source>
</evidence>
<keyword evidence="6" id="KW-0406">Ion transport</keyword>
<reference evidence="13" key="1">
    <citation type="journal article" date="2023" name="Commun. Biol.">
        <title>Genome analysis of Parmales, the sister group of diatoms, reveals the evolutionary specialization of diatoms from phago-mixotrophs to photoautotrophs.</title>
        <authorList>
            <person name="Ban H."/>
            <person name="Sato S."/>
            <person name="Yoshikawa S."/>
            <person name="Yamada K."/>
            <person name="Nakamura Y."/>
            <person name="Ichinomiya M."/>
            <person name="Sato N."/>
            <person name="Blanc-Mathieu R."/>
            <person name="Endo H."/>
            <person name="Kuwata A."/>
            <person name="Ogata H."/>
        </authorList>
    </citation>
    <scope>NUCLEOTIDE SEQUENCE [LARGE SCALE GENOMIC DNA]</scope>
</reference>
<dbReference type="GO" id="GO:0015267">
    <property type="term" value="F:channel activity"/>
    <property type="evidence" value="ECO:0007669"/>
    <property type="project" value="UniProtKB-ARBA"/>
</dbReference>
<feature type="region of interest" description="Disordered" evidence="10">
    <location>
        <begin position="411"/>
        <end position="440"/>
    </location>
</feature>
<dbReference type="InterPro" id="IPR059116">
    <property type="entry name" value="P2X_receptor"/>
</dbReference>
<evidence type="ECO:0000256" key="2">
    <source>
        <dbReference type="ARBA" id="ARBA00009848"/>
    </source>
</evidence>
<dbReference type="PANTHER" id="PTHR10125:SF31">
    <property type="entry name" value="P2X RECEPTOR E"/>
    <property type="match status" value="1"/>
</dbReference>
<dbReference type="OrthoDB" id="494673at2759"/>
<evidence type="ECO:0000256" key="5">
    <source>
        <dbReference type="ARBA" id="ARBA00022989"/>
    </source>
</evidence>
<dbReference type="Pfam" id="PF00864">
    <property type="entry name" value="P2X_receptor"/>
    <property type="match status" value="1"/>
</dbReference>
<keyword evidence="9" id="KW-0407">Ion channel</keyword>
<name>A0A9W7G1P5_9STRA</name>
<feature type="transmembrane region" description="Helical" evidence="11">
    <location>
        <begin position="33"/>
        <end position="53"/>
    </location>
</feature>
<dbReference type="EMBL" id="BRYA01000678">
    <property type="protein sequence ID" value="GMI29278.1"/>
    <property type="molecule type" value="Genomic_DNA"/>
</dbReference>
<protein>
    <submittedName>
        <fullName evidence="12">Uncharacterized protein</fullName>
    </submittedName>
</protein>
<keyword evidence="5 11" id="KW-1133">Transmembrane helix</keyword>
<evidence type="ECO:0000256" key="10">
    <source>
        <dbReference type="SAM" id="MobiDB-lite"/>
    </source>
</evidence>
<evidence type="ECO:0000256" key="6">
    <source>
        <dbReference type="ARBA" id="ARBA00023065"/>
    </source>
</evidence>
<dbReference type="GO" id="GO:0016020">
    <property type="term" value="C:membrane"/>
    <property type="evidence" value="ECO:0007669"/>
    <property type="project" value="TreeGrafter"/>
</dbReference>
<comment type="similarity">
    <text evidence="2">Belongs to the P2X receptor family.</text>
</comment>
<evidence type="ECO:0000313" key="13">
    <source>
        <dbReference type="Proteomes" id="UP001165065"/>
    </source>
</evidence>
<dbReference type="Gene3D" id="1.10.287.940">
    <property type="entry name" value="atp-gated p2x4 ion channel"/>
    <property type="match status" value="1"/>
</dbReference>
<dbReference type="GO" id="GO:0070588">
    <property type="term" value="P:calcium ion transmembrane transport"/>
    <property type="evidence" value="ECO:0007669"/>
    <property type="project" value="TreeGrafter"/>
</dbReference>
<sequence>MGLLPNTICGADIDAVFAYPTVKMVKIQDARLGMFKFFMIFCIALYVAIFQLWRDGGYLQTEKVSGTARFTLQQPTKNLSGYSNACSPTDADCINDFTPLDKLPYCTASPQNVSYPDGKEICQYYENVGLLTMMESSVIITTRVTETRQDLDCDQENYNITGTTCPKVYVTAPNATETTYYAADVERFTVLFDTAVLATTLDIFGESSEMSGWLYVASNSGLCAQYATATKSQGGSDFTTEAPCYIEPNKTSANLDYFELETLLQAAGSSLDLDGNRKEGATMVMQVDYSNTLSWKGLSNKIQYTYTPTMLSGSSFKVYESVYQGYPNYRENRTLLNKHGIKIDLVQAGDLGAFSFSELLVSLTTSLTLLAMATVITDYIALYLLPDKELYDGAKYEWTEDFSDLREEMKQRKIERRSRPSSRAAAEAGGEGGTNDLSYNRLLDSNEHMDLYGEGKNKGEGKGV</sequence>
<proteinExistence type="inferred from homology"/>
<comment type="caution">
    <text evidence="12">The sequence shown here is derived from an EMBL/GenBank/DDBJ whole genome shotgun (WGS) entry which is preliminary data.</text>
</comment>
<accession>A0A9W7G1P5</accession>
<evidence type="ECO:0000256" key="7">
    <source>
        <dbReference type="ARBA" id="ARBA00023136"/>
    </source>
</evidence>
<evidence type="ECO:0000256" key="4">
    <source>
        <dbReference type="ARBA" id="ARBA00022692"/>
    </source>
</evidence>
<keyword evidence="4 11" id="KW-0812">Transmembrane</keyword>
<dbReference type="AlphaFoldDB" id="A0A9W7G1P5"/>
<dbReference type="GO" id="GO:0012505">
    <property type="term" value="C:endomembrane system"/>
    <property type="evidence" value="ECO:0007669"/>
    <property type="project" value="UniProtKB-SubCell"/>
</dbReference>
<evidence type="ECO:0000256" key="1">
    <source>
        <dbReference type="ARBA" id="ARBA00004308"/>
    </source>
</evidence>
<dbReference type="PANTHER" id="PTHR10125">
    <property type="entry name" value="P2X PURINOCEPTOR"/>
    <property type="match status" value="1"/>
</dbReference>
<evidence type="ECO:0000313" key="12">
    <source>
        <dbReference type="EMBL" id="GMI29278.1"/>
    </source>
</evidence>
<evidence type="ECO:0000256" key="9">
    <source>
        <dbReference type="ARBA" id="ARBA00023303"/>
    </source>
</evidence>
<dbReference type="Proteomes" id="UP001165065">
    <property type="component" value="Unassembled WGS sequence"/>
</dbReference>
<keyword evidence="8" id="KW-1071">Ligand-gated ion channel</keyword>